<evidence type="ECO:0000313" key="3">
    <source>
        <dbReference type="EMBL" id="JAV62177.1"/>
    </source>
</evidence>
<protein>
    <submittedName>
        <fullName evidence="3">Uncharacterized protein</fullName>
    </submittedName>
</protein>
<evidence type="ECO:0000256" key="2">
    <source>
        <dbReference type="SAM" id="MobiDB-lite"/>
    </source>
</evidence>
<evidence type="ECO:0000256" key="1">
    <source>
        <dbReference type="SAM" id="Coils"/>
    </source>
</evidence>
<accession>A0A1Y1KTJ0</accession>
<feature type="compositionally biased region" description="Basic residues" evidence="2">
    <location>
        <begin position="30"/>
        <end position="39"/>
    </location>
</feature>
<name>A0A1Y1KTJ0_PHOPY</name>
<feature type="region of interest" description="Disordered" evidence="2">
    <location>
        <begin position="1"/>
        <end position="60"/>
    </location>
</feature>
<dbReference type="EMBL" id="GEZM01080384">
    <property type="protein sequence ID" value="JAV62177.1"/>
    <property type="molecule type" value="Transcribed_RNA"/>
</dbReference>
<feature type="compositionally biased region" description="Basic and acidic residues" evidence="2">
    <location>
        <begin position="40"/>
        <end position="55"/>
    </location>
</feature>
<feature type="coiled-coil region" evidence="1">
    <location>
        <begin position="84"/>
        <end position="114"/>
    </location>
</feature>
<organism evidence="3">
    <name type="scientific">Photinus pyralis</name>
    <name type="common">Common eastern firefly</name>
    <name type="synonym">Lampyris pyralis</name>
    <dbReference type="NCBI Taxonomy" id="7054"/>
    <lineage>
        <taxon>Eukaryota</taxon>
        <taxon>Metazoa</taxon>
        <taxon>Ecdysozoa</taxon>
        <taxon>Arthropoda</taxon>
        <taxon>Hexapoda</taxon>
        <taxon>Insecta</taxon>
        <taxon>Pterygota</taxon>
        <taxon>Neoptera</taxon>
        <taxon>Endopterygota</taxon>
        <taxon>Coleoptera</taxon>
        <taxon>Polyphaga</taxon>
        <taxon>Elateriformia</taxon>
        <taxon>Elateroidea</taxon>
        <taxon>Lampyridae</taxon>
        <taxon>Lampyrinae</taxon>
        <taxon>Photinus</taxon>
    </lineage>
</organism>
<feature type="compositionally biased region" description="Low complexity" evidence="2">
    <location>
        <begin position="18"/>
        <end position="29"/>
    </location>
</feature>
<keyword evidence="1" id="KW-0175">Coiled coil</keyword>
<sequence>MAKRKAAKPEGPSTKVTKPNAAAEKAPPKSAKKEKKVKTAAKEKVPSKKTTEAVKKISAKVPAKPTTKRVVQKDKVHQLKLKVEKGDEAARKELEELIKKLEAQKTTSKRSRRKLNMYKNILKPKTGK</sequence>
<dbReference type="AlphaFoldDB" id="A0A1Y1KTJ0"/>
<reference evidence="3" key="1">
    <citation type="journal article" date="2016" name="Sci. Rep.">
        <title>Molecular characterization of firefly nuptial gifts: a multi-omics approach sheds light on postcopulatory sexual selection.</title>
        <authorList>
            <person name="Al-Wathiqui N."/>
            <person name="Fallon T.R."/>
            <person name="South A."/>
            <person name="Weng J.K."/>
            <person name="Lewis S.M."/>
        </authorList>
    </citation>
    <scope>NUCLEOTIDE SEQUENCE</scope>
</reference>
<proteinExistence type="predicted"/>